<dbReference type="PANTHER" id="PTHR23245">
    <property type="entry name" value="TRNA METHYLTRANSFERASE"/>
    <property type="match status" value="1"/>
</dbReference>
<evidence type="ECO:0000256" key="5">
    <source>
        <dbReference type="ARBA" id="ARBA00049400"/>
    </source>
</evidence>
<evidence type="ECO:0000313" key="8">
    <source>
        <dbReference type="EMBL" id="CAB4252791.1"/>
    </source>
</evidence>
<dbReference type="GO" id="GO:0008175">
    <property type="term" value="F:tRNA methyltransferase activity"/>
    <property type="evidence" value="ECO:0007669"/>
    <property type="project" value="TreeGrafter"/>
</dbReference>
<dbReference type="InterPro" id="IPR029063">
    <property type="entry name" value="SAM-dependent_MTases_sf"/>
</dbReference>
<comment type="subcellular location">
    <subcellularLocation>
        <location evidence="6">Cytoplasm</location>
    </subcellularLocation>
</comment>
<evidence type="ECO:0000259" key="7">
    <source>
        <dbReference type="PROSITE" id="PS51684"/>
    </source>
</evidence>
<dbReference type="UniPathway" id="UPA00375"/>
<dbReference type="Gene3D" id="3.40.50.150">
    <property type="entry name" value="Vaccinia Virus protein VP39"/>
    <property type="match status" value="1"/>
</dbReference>
<dbReference type="GO" id="GO:0005737">
    <property type="term" value="C:cytoplasm"/>
    <property type="evidence" value="ECO:0007669"/>
    <property type="project" value="UniProtKB-SubCell"/>
</dbReference>
<evidence type="ECO:0000313" key="9">
    <source>
        <dbReference type="Proteomes" id="UP000644660"/>
    </source>
</evidence>
<protein>
    <recommendedName>
        <fullName evidence="6">tRNA wybutosine-synthesizing protein 2</fullName>
        <shortName evidence="6">tRNA-yW-synthesizing protein 2</shortName>
    </recommendedName>
    <alternativeName>
        <fullName evidence="6">tRNA(Phe) (4-demethylwyosine(37)-C(7)) aminocarboxypropyltransferase</fullName>
    </alternativeName>
</protein>
<keyword evidence="8" id="KW-0489">Methyltransferase</keyword>
<proteinExistence type="inferred from homology"/>
<dbReference type="RefSeq" id="XP_041404829.1">
    <property type="nucleotide sequence ID" value="XM_041548895.1"/>
</dbReference>
<sequence length="433" mass="50275">MPLEIVAKDSVTIKAIKTALEAESLFVKPIIKEDSYRIIRTSIDEPKELISMFPGVEFREYQLAPSRNGLPVNGRDILSFHREYFSQYVKDSQIVEEELLNYLPTKYSIYPPMLLFNNSEKKSLLHEKVHKFFSNYNIDRTQYYSHLLNDFAPFKELTIIAINKPILVEDTLRQPHNLKLLYRDDGQPLDEFDDIWCQVAQNEIIQVWNPMYTMFSRGNIKEKKRVLDTFQDVEANDVVDLYCGIGYFTFSYLKLGCRNLFGFELNPWSVKGLWKGFDANDGFIPKTDNKGSVSRYRGDKEQYCHIYNENNEMSDQRLQEFRNQSTSGELLKIRHINLGLLPSSQQGWPVALRLLGSHNNWDVCSLSTLHIHENVSIEEINDGSFVKQTITKLEILGATRYQFNSTHLEKIKTFAPDVWHICLDVDVTLAATD</sequence>
<dbReference type="GO" id="GO:0031591">
    <property type="term" value="P:wybutosine biosynthetic process"/>
    <property type="evidence" value="ECO:0007669"/>
    <property type="project" value="InterPro"/>
</dbReference>
<dbReference type="PIRSF" id="PIRSF038972">
    <property type="entry name" value="Trm12"/>
    <property type="match status" value="1"/>
</dbReference>
<dbReference type="GO" id="GO:0102522">
    <property type="term" value="F:tRNA 4-demethylwyosine alpha-amino-alpha-carboxypropyltransferase activity"/>
    <property type="evidence" value="ECO:0007669"/>
    <property type="project" value="UniProtKB-EC"/>
</dbReference>
<evidence type="ECO:0000256" key="2">
    <source>
        <dbReference type="ARBA" id="ARBA00022679"/>
    </source>
</evidence>
<keyword evidence="9" id="KW-1185">Reference proteome</keyword>
<evidence type="ECO:0000256" key="1">
    <source>
        <dbReference type="ARBA" id="ARBA00004797"/>
    </source>
</evidence>
<feature type="domain" description="SAM-dependent methyltransferase TRM5/TYW2-type" evidence="7">
    <location>
        <begin position="151"/>
        <end position="429"/>
    </location>
</feature>
<dbReference type="GeneID" id="64855930"/>
<evidence type="ECO:0000256" key="4">
    <source>
        <dbReference type="ARBA" id="ARBA00022694"/>
    </source>
</evidence>
<dbReference type="InterPro" id="IPR026274">
    <property type="entry name" value="tRNA_wybutosine_synth_prot_2"/>
</dbReference>
<comment type="catalytic activity">
    <reaction evidence="5">
        <text>4-demethylwyosine(37) in tRNA(Phe) + S-adenosyl-L-methionine = 4-demethyl-7-[(3S)-3-amino-3-carboxypropyl]wyosine(37) in tRNA(Phe) + S-methyl-5'-thioadenosine + H(+)</text>
        <dbReference type="Rhea" id="RHEA:36355"/>
        <dbReference type="Rhea" id="RHEA-COMP:10164"/>
        <dbReference type="Rhea" id="RHEA-COMP:10378"/>
        <dbReference type="ChEBI" id="CHEBI:15378"/>
        <dbReference type="ChEBI" id="CHEBI:17509"/>
        <dbReference type="ChEBI" id="CHEBI:59789"/>
        <dbReference type="ChEBI" id="CHEBI:64315"/>
        <dbReference type="ChEBI" id="CHEBI:73550"/>
        <dbReference type="EC" id="2.5.1.114"/>
    </reaction>
</comment>
<accession>A0A8H2ZF17</accession>
<dbReference type="AlphaFoldDB" id="A0A8H2ZF17"/>
<dbReference type="Proteomes" id="UP000644660">
    <property type="component" value="Unassembled WGS sequence"/>
</dbReference>
<reference evidence="8 9" key="1">
    <citation type="submission" date="2020-05" db="EMBL/GenBank/DDBJ databases">
        <authorList>
            <person name="Casaregola S."/>
            <person name="Devillers H."/>
            <person name="Grondin C."/>
        </authorList>
    </citation>
    <scope>NUCLEOTIDE SEQUENCE [LARGE SCALE GENOMIC DNA]</scope>
    <source>
        <strain evidence="8 9">CLIB 1767</strain>
    </source>
</reference>
<evidence type="ECO:0000256" key="6">
    <source>
        <dbReference type="PIRNR" id="PIRNR038972"/>
    </source>
</evidence>
<dbReference type="InterPro" id="IPR030382">
    <property type="entry name" value="MeTrfase_TRM5/TYW2"/>
</dbReference>
<dbReference type="EMBL" id="CAEFZW010000002">
    <property type="protein sequence ID" value="CAB4252791.1"/>
    <property type="molecule type" value="Genomic_DNA"/>
</dbReference>
<keyword evidence="3 6" id="KW-0949">S-adenosyl-L-methionine</keyword>
<keyword evidence="2 6" id="KW-0808">Transferase</keyword>
<dbReference type="SUPFAM" id="SSF53335">
    <property type="entry name" value="S-adenosyl-L-methionine-dependent methyltransferases"/>
    <property type="match status" value="1"/>
</dbReference>
<evidence type="ECO:0000256" key="3">
    <source>
        <dbReference type="ARBA" id="ARBA00022691"/>
    </source>
</evidence>
<comment type="caution">
    <text evidence="8">The sequence shown here is derived from an EMBL/GenBank/DDBJ whole genome shotgun (WGS) entry which is preliminary data.</text>
</comment>
<name>A0A8H2ZF17_9SACH</name>
<dbReference type="PROSITE" id="PS51684">
    <property type="entry name" value="SAM_MT_TRM5_TYW2"/>
    <property type="match status" value="1"/>
</dbReference>
<gene>
    <name evidence="8" type="ORF">KABA2_02S04510</name>
</gene>
<dbReference type="PANTHER" id="PTHR23245:SF25">
    <property type="entry name" value="TRNA WYBUTOSINE-SYNTHESIZING PROTEIN 2 HOMOLOG"/>
    <property type="match status" value="1"/>
</dbReference>
<dbReference type="OrthoDB" id="2387925at2759"/>
<organism evidence="8 9">
    <name type="scientific">Maudiozyma barnettii</name>
    <dbReference type="NCBI Taxonomy" id="61262"/>
    <lineage>
        <taxon>Eukaryota</taxon>
        <taxon>Fungi</taxon>
        <taxon>Dikarya</taxon>
        <taxon>Ascomycota</taxon>
        <taxon>Saccharomycotina</taxon>
        <taxon>Saccharomycetes</taxon>
        <taxon>Saccharomycetales</taxon>
        <taxon>Saccharomycetaceae</taxon>
        <taxon>Maudiozyma</taxon>
    </lineage>
</organism>
<dbReference type="GO" id="GO:0030488">
    <property type="term" value="P:tRNA methylation"/>
    <property type="evidence" value="ECO:0007669"/>
    <property type="project" value="TreeGrafter"/>
</dbReference>
<comment type="function">
    <text evidence="6">S-adenosyl-L-methionine-dependent transferase that acts as a component of the wybutosine biosynthesis pathway. Wybutosine is a hyper modified guanosine with a tricyclic base found at the 3'-position adjacent to the anticodon of eukaryotic phenylalanine tRNA. Catalyzes the transfer of the alpha-amino-alpha-carboxypropyl (acp) group from S-adenosyl-L-methionine to the C-7 position of 4-demethylwyosine (imG-14) to produce wybutosine-86.</text>
</comment>
<keyword evidence="4 6" id="KW-0819">tRNA processing</keyword>
<comment type="similarity">
    <text evidence="6">Belongs to the class I-like SAM-binding methyltransferase superfamily. TRM5/TYW2 family.</text>
</comment>
<dbReference type="InterPro" id="IPR056743">
    <property type="entry name" value="TRM5-TYW2-like_MTfase"/>
</dbReference>
<comment type="pathway">
    <text evidence="1 6">tRNA modification; wybutosine-tRNA(Phe) biosynthesis.</text>
</comment>
<dbReference type="GO" id="GO:0008757">
    <property type="term" value="F:S-adenosylmethionine-dependent methyltransferase activity"/>
    <property type="evidence" value="ECO:0007669"/>
    <property type="project" value="InterPro"/>
</dbReference>
<dbReference type="Pfam" id="PF02475">
    <property type="entry name" value="TRM5-TYW2_MTfase"/>
    <property type="match status" value="1"/>
</dbReference>
<keyword evidence="6" id="KW-0963">Cytoplasm</keyword>